<comment type="caution">
    <text evidence="3">The sequence shown here is derived from an EMBL/GenBank/DDBJ whole genome shotgun (WGS) entry which is preliminary data.</text>
</comment>
<protein>
    <submittedName>
        <fullName evidence="3">Uncharacterized protein</fullName>
    </submittedName>
</protein>
<feature type="transmembrane region" description="Helical" evidence="2">
    <location>
        <begin position="6"/>
        <end position="24"/>
    </location>
</feature>
<accession>A0A524RM40</accession>
<dbReference type="Proteomes" id="UP000317990">
    <property type="component" value="Unassembled WGS sequence"/>
</dbReference>
<gene>
    <name evidence="3" type="ORF">ERJ67_08315</name>
</gene>
<evidence type="ECO:0000313" key="4">
    <source>
        <dbReference type="Proteomes" id="UP000317990"/>
    </source>
</evidence>
<reference evidence="3 4" key="1">
    <citation type="journal article" date="2019" name="mSystems">
        <title>Life at home and on the roam: Genomic adaptions reflect the dual lifestyle of an intracellular, facultative symbiont.</title>
        <authorList>
            <person name="Burgsdorf I."/>
        </authorList>
    </citation>
    <scope>NUCLEOTIDE SEQUENCE [LARGE SCALE GENOMIC DNA]</scope>
    <source>
        <strain evidence="3">277cV</strain>
    </source>
</reference>
<evidence type="ECO:0000313" key="3">
    <source>
        <dbReference type="EMBL" id="TGG91242.1"/>
    </source>
</evidence>
<name>A0A524RM40_9CHRO</name>
<feature type="compositionally biased region" description="Low complexity" evidence="1">
    <location>
        <begin position="215"/>
        <end position="228"/>
    </location>
</feature>
<dbReference type="AlphaFoldDB" id="A0A524RM40"/>
<sequence length="367" mass="38690">MFALATGLLTFLWGTMLLLLPLLLPDLSRGLDQLWGILVLILGLAWVSDADQLDGVSTLGVLITGLLLTRLSLEIAQGRWQALSDEQRRSVIAGEAFSPQVVSGRLSQLLTNLGKGLQLLSMLRTKLIQLFKPRQASSKQWVRQEQPATPTTTPLSTAQEERGGKAVDPDNEPTSAVPVGNTAQPDQHLASHPTRDGETPARPLSPREGHPLGTAAPSGEPARAAASEHPAGMHGSSQGPGHCPAPHAEAALAGTAADSVAADSADEFHPPQEVDASGHGSKGKQSSAAPLGTVPFVVVEPLDLDPPEPQRDQQRFSPRRSQHPLAPLAVAVVRDFRDVDALLRLTTAATPGVDQPPACIQEPDPSA</sequence>
<evidence type="ECO:0000256" key="1">
    <source>
        <dbReference type="SAM" id="MobiDB-lite"/>
    </source>
</evidence>
<feature type="compositionally biased region" description="Basic and acidic residues" evidence="1">
    <location>
        <begin position="159"/>
        <end position="168"/>
    </location>
</feature>
<dbReference type="EMBL" id="SRMO01000080">
    <property type="protein sequence ID" value="TGG91242.1"/>
    <property type="molecule type" value="Genomic_DNA"/>
</dbReference>
<feature type="region of interest" description="Disordered" evidence="1">
    <location>
        <begin position="138"/>
        <end position="326"/>
    </location>
</feature>
<keyword evidence="2" id="KW-0812">Transmembrane</keyword>
<feature type="compositionally biased region" description="Low complexity" evidence="1">
    <location>
        <begin position="250"/>
        <end position="263"/>
    </location>
</feature>
<feature type="compositionally biased region" description="Basic and acidic residues" evidence="1">
    <location>
        <begin position="193"/>
        <end position="210"/>
    </location>
</feature>
<keyword evidence="2" id="KW-0472">Membrane</keyword>
<proteinExistence type="predicted"/>
<evidence type="ECO:0000256" key="2">
    <source>
        <dbReference type="SAM" id="Phobius"/>
    </source>
</evidence>
<keyword evidence="2" id="KW-1133">Transmembrane helix</keyword>
<feature type="region of interest" description="Disordered" evidence="1">
    <location>
        <begin position="348"/>
        <end position="367"/>
    </location>
</feature>
<organism evidence="3 4">
    <name type="scientific">Aphanocapsa feldmannii 277cV</name>
    <dbReference type="NCBI Taxonomy" id="2507553"/>
    <lineage>
        <taxon>Bacteria</taxon>
        <taxon>Bacillati</taxon>
        <taxon>Cyanobacteriota</taxon>
        <taxon>Cyanophyceae</taxon>
        <taxon>Oscillatoriophycideae</taxon>
        <taxon>Chroococcales</taxon>
        <taxon>Microcystaceae</taxon>
        <taxon>Aphanocapsa</taxon>
    </lineage>
</organism>